<feature type="chain" id="PRO_5012619360" evidence="1">
    <location>
        <begin position="25"/>
        <end position="316"/>
    </location>
</feature>
<evidence type="ECO:0000313" key="3">
    <source>
        <dbReference type="EMBL" id="SMD14197.1"/>
    </source>
</evidence>
<dbReference type="PANTHER" id="PTHR34819">
    <property type="entry name" value="LARGE CYSTEINE-RICH PERIPLASMIC PROTEIN OMCB"/>
    <property type="match status" value="1"/>
</dbReference>
<dbReference type="Gene3D" id="2.60.40.10">
    <property type="entry name" value="Immunoglobulins"/>
    <property type="match status" value="1"/>
</dbReference>
<dbReference type="InterPro" id="IPR013783">
    <property type="entry name" value="Ig-like_fold"/>
</dbReference>
<feature type="signal peptide" evidence="1">
    <location>
        <begin position="1"/>
        <end position="24"/>
    </location>
</feature>
<dbReference type="InterPro" id="IPR047589">
    <property type="entry name" value="DUF11_rpt"/>
</dbReference>
<dbReference type="InterPro" id="IPR026341">
    <property type="entry name" value="T9SS_type_B"/>
</dbReference>
<organism evidence="3 4">
    <name type="scientific">Pedobacter nyackensis</name>
    <dbReference type="NCBI Taxonomy" id="475255"/>
    <lineage>
        <taxon>Bacteria</taxon>
        <taxon>Pseudomonadati</taxon>
        <taxon>Bacteroidota</taxon>
        <taxon>Sphingobacteriia</taxon>
        <taxon>Sphingobacteriales</taxon>
        <taxon>Sphingobacteriaceae</taxon>
        <taxon>Pedobacter</taxon>
    </lineage>
</organism>
<dbReference type="InterPro" id="IPR001434">
    <property type="entry name" value="OmcB-like_DUF11"/>
</dbReference>
<feature type="domain" description="DUF11" evidence="2">
    <location>
        <begin position="107"/>
        <end position="221"/>
    </location>
</feature>
<name>A0A1W2EWY5_9SPHI</name>
<dbReference type="EMBL" id="FWYB01000017">
    <property type="protein sequence ID" value="SMD14197.1"/>
    <property type="molecule type" value="Genomic_DNA"/>
</dbReference>
<sequence>MFNRKISFVSSLLLLSATAGFAQANGSSQTVILQPGGSLKAKASSVNATTYQWIKDGTAITGATSAEYNILLPGIYTVISFNTEGCASDISAALIVSTGPTTILTADLIINKNSESRSVAINETFEYLIRVKNNGASNATMIKVQDILPEELNFEQLITPNLGFASYNQGSKTILWEIDKLNNGETTALKIKVKAIKAGIIRNTATVTALETDPDKNNNTAIDSKSIAGIIIPNVFTPNGDGLNDTFEIPGLELYEANELTIVNRWGGTVYDKKSYRNDWGATGLSEGTYYYLLKVKTAANKWEVYKGFLTILRSK</sequence>
<protein>
    <submittedName>
        <fullName evidence="3">Conserved repeat domain-containing protein/gliding motility-associated C-terminal domain-containing protein</fullName>
    </submittedName>
</protein>
<dbReference type="OrthoDB" id="9765926at2"/>
<dbReference type="Pfam" id="PF13585">
    <property type="entry name" value="CHU_C"/>
    <property type="match status" value="1"/>
</dbReference>
<dbReference type="PANTHER" id="PTHR34819:SF3">
    <property type="entry name" value="CELL SURFACE PROTEIN"/>
    <property type="match status" value="1"/>
</dbReference>
<dbReference type="NCBIfam" id="TIGR01451">
    <property type="entry name" value="B_ant_repeat"/>
    <property type="match status" value="1"/>
</dbReference>
<gene>
    <name evidence="3" type="ORF">SAMN04488101_11738</name>
</gene>
<accession>A0A1W2EWY5</accession>
<dbReference type="STRING" id="475255.SAMN04488101_11738"/>
<dbReference type="Gene3D" id="2.60.40.1170">
    <property type="entry name" value="Mu homology domain, subdomain B"/>
    <property type="match status" value="1"/>
</dbReference>
<proteinExistence type="predicted"/>
<dbReference type="Proteomes" id="UP000192678">
    <property type="component" value="Unassembled WGS sequence"/>
</dbReference>
<dbReference type="InterPro" id="IPR051172">
    <property type="entry name" value="Chlamydia_OmcB"/>
</dbReference>
<keyword evidence="1" id="KW-0732">Signal</keyword>
<evidence type="ECO:0000313" key="4">
    <source>
        <dbReference type="Proteomes" id="UP000192678"/>
    </source>
</evidence>
<dbReference type="RefSeq" id="WP_084291658.1">
    <property type="nucleotide sequence ID" value="NZ_FWYB01000017.1"/>
</dbReference>
<dbReference type="Pfam" id="PF01345">
    <property type="entry name" value="DUF11"/>
    <property type="match status" value="1"/>
</dbReference>
<reference evidence="3 4" key="1">
    <citation type="submission" date="2017-04" db="EMBL/GenBank/DDBJ databases">
        <authorList>
            <person name="Afonso C.L."/>
            <person name="Miller P.J."/>
            <person name="Scott M.A."/>
            <person name="Spackman E."/>
            <person name="Goraichik I."/>
            <person name="Dimitrov K.M."/>
            <person name="Suarez D.L."/>
            <person name="Swayne D.E."/>
        </authorList>
    </citation>
    <scope>NUCLEOTIDE SEQUENCE [LARGE SCALE GENOMIC DNA]</scope>
    <source>
        <strain evidence="3 4">DSM 19625</strain>
    </source>
</reference>
<evidence type="ECO:0000256" key="1">
    <source>
        <dbReference type="SAM" id="SignalP"/>
    </source>
</evidence>
<dbReference type="AlphaFoldDB" id="A0A1W2EWY5"/>
<evidence type="ECO:0000259" key="2">
    <source>
        <dbReference type="Pfam" id="PF01345"/>
    </source>
</evidence>
<dbReference type="NCBIfam" id="TIGR04131">
    <property type="entry name" value="Bac_Flav_CTERM"/>
    <property type="match status" value="1"/>
</dbReference>
<keyword evidence="4" id="KW-1185">Reference proteome</keyword>